<name>A0A316UQT2_9BASI</name>
<feature type="region of interest" description="Disordered" evidence="1">
    <location>
        <begin position="105"/>
        <end position="149"/>
    </location>
</feature>
<dbReference type="Proteomes" id="UP000245884">
    <property type="component" value="Unassembled WGS sequence"/>
</dbReference>
<feature type="region of interest" description="Disordered" evidence="1">
    <location>
        <begin position="26"/>
        <end position="92"/>
    </location>
</feature>
<evidence type="ECO:0000256" key="1">
    <source>
        <dbReference type="SAM" id="MobiDB-lite"/>
    </source>
</evidence>
<dbReference type="EMBL" id="KZ819670">
    <property type="protein sequence ID" value="PWN26671.1"/>
    <property type="molecule type" value="Genomic_DNA"/>
</dbReference>
<organism evidence="2 3">
    <name type="scientific">Jaminaea rosea</name>
    <dbReference type="NCBI Taxonomy" id="1569628"/>
    <lineage>
        <taxon>Eukaryota</taxon>
        <taxon>Fungi</taxon>
        <taxon>Dikarya</taxon>
        <taxon>Basidiomycota</taxon>
        <taxon>Ustilaginomycotina</taxon>
        <taxon>Exobasidiomycetes</taxon>
        <taxon>Microstromatales</taxon>
        <taxon>Microstromatales incertae sedis</taxon>
        <taxon>Jaminaea</taxon>
    </lineage>
</organism>
<dbReference type="GeneID" id="37030142"/>
<evidence type="ECO:0000313" key="2">
    <source>
        <dbReference type="EMBL" id="PWN26671.1"/>
    </source>
</evidence>
<sequence length="190" mass="19611">MLDTILSYVYKLLNCFRSPLRQIPTETTASPQMQPERRGEQQPGGNQGDGASIDDAPHLRSVPGDLLLDGGDHRSSGDTRLDDDAPPAGTTQLAAVRPDAATALKVTPPSDGAALAAHPQQRQLDANHEAGTAHSHGLEAPPPSAAVELPHDDPFAVAVEPEALAVRIKTKAAGAEANAAGVGAVSSKTD</sequence>
<proteinExistence type="predicted"/>
<keyword evidence="3" id="KW-1185">Reference proteome</keyword>
<gene>
    <name evidence="2" type="ORF">BDZ90DRAFT_260935</name>
</gene>
<evidence type="ECO:0000313" key="3">
    <source>
        <dbReference type="Proteomes" id="UP000245884"/>
    </source>
</evidence>
<feature type="compositionally biased region" description="Basic and acidic residues" evidence="1">
    <location>
        <begin position="70"/>
        <end position="83"/>
    </location>
</feature>
<protein>
    <submittedName>
        <fullName evidence="2">Uncharacterized protein</fullName>
    </submittedName>
</protein>
<accession>A0A316UQT2</accession>
<reference evidence="2 3" key="1">
    <citation type="journal article" date="2018" name="Mol. Biol. Evol.">
        <title>Broad Genomic Sampling Reveals a Smut Pathogenic Ancestry of the Fungal Clade Ustilaginomycotina.</title>
        <authorList>
            <person name="Kijpornyongpan T."/>
            <person name="Mondo S.J."/>
            <person name="Barry K."/>
            <person name="Sandor L."/>
            <person name="Lee J."/>
            <person name="Lipzen A."/>
            <person name="Pangilinan J."/>
            <person name="LaButti K."/>
            <person name="Hainaut M."/>
            <person name="Henrissat B."/>
            <person name="Grigoriev I.V."/>
            <person name="Spatafora J.W."/>
            <person name="Aime M.C."/>
        </authorList>
    </citation>
    <scope>NUCLEOTIDE SEQUENCE [LARGE SCALE GENOMIC DNA]</scope>
    <source>
        <strain evidence="2 3">MCA 5214</strain>
    </source>
</reference>
<dbReference type="RefSeq" id="XP_025361283.1">
    <property type="nucleotide sequence ID" value="XM_025508319.1"/>
</dbReference>
<dbReference type="AlphaFoldDB" id="A0A316UQT2"/>